<sequence>MNTIALEVLINEVDMPLFQALFDKFKIKTKVLNSHKETNSTYSEEIGDKIIKALDEHKKGETIKITSETLWKV</sequence>
<evidence type="ECO:0000313" key="1">
    <source>
        <dbReference type="EMBL" id="MEB3076216.1"/>
    </source>
</evidence>
<dbReference type="RefSeq" id="WP_323984250.1">
    <property type="nucleotide sequence ID" value="NZ_JAYKBW010000017.1"/>
</dbReference>
<reference evidence="1 2" key="1">
    <citation type="submission" date="2023-12" db="EMBL/GenBank/DDBJ databases">
        <title>Genomic sequences of Capnocytophaga and Parvimonas strains.</title>
        <authorList>
            <person name="Watt R.M."/>
            <person name="Wang M."/>
            <person name="Yang T."/>
            <person name="Tong W.M."/>
        </authorList>
    </citation>
    <scope>NUCLEOTIDE SEQUENCE [LARGE SCALE GENOMIC DNA]</scope>
    <source>
        <strain evidence="1 2">CCUG 13096</strain>
    </source>
</reference>
<protein>
    <submittedName>
        <fullName evidence="1">Uncharacterized protein</fullName>
    </submittedName>
</protein>
<accession>A0ABU5ZB68</accession>
<gene>
    <name evidence="1" type="ORF">VJJ08_13060</name>
</gene>
<name>A0ABU5ZB68_9FLAO</name>
<organism evidence="1 2">
    <name type="scientific">Capnocytophaga gingivalis</name>
    <dbReference type="NCBI Taxonomy" id="1017"/>
    <lineage>
        <taxon>Bacteria</taxon>
        <taxon>Pseudomonadati</taxon>
        <taxon>Bacteroidota</taxon>
        <taxon>Flavobacteriia</taxon>
        <taxon>Flavobacteriales</taxon>
        <taxon>Flavobacteriaceae</taxon>
        <taxon>Capnocytophaga</taxon>
    </lineage>
</organism>
<dbReference type="EMBL" id="JAYKBW010000017">
    <property type="protein sequence ID" value="MEB3076216.1"/>
    <property type="molecule type" value="Genomic_DNA"/>
</dbReference>
<evidence type="ECO:0000313" key="2">
    <source>
        <dbReference type="Proteomes" id="UP001311730"/>
    </source>
</evidence>
<comment type="caution">
    <text evidence="1">The sequence shown here is derived from an EMBL/GenBank/DDBJ whole genome shotgun (WGS) entry which is preliminary data.</text>
</comment>
<proteinExistence type="predicted"/>
<keyword evidence="2" id="KW-1185">Reference proteome</keyword>
<dbReference type="Proteomes" id="UP001311730">
    <property type="component" value="Unassembled WGS sequence"/>
</dbReference>